<proteinExistence type="predicted"/>
<dbReference type="AlphaFoldDB" id="A0A561PR85"/>
<dbReference type="EMBL" id="VIWO01000004">
    <property type="protein sequence ID" value="TWF40604.1"/>
    <property type="molecule type" value="Genomic_DNA"/>
</dbReference>
<name>A0A561PR85_9BACT</name>
<evidence type="ECO:0000313" key="1">
    <source>
        <dbReference type="EMBL" id="TWF40604.1"/>
    </source>
</evidence>
<comment type="caution">
    <text evidence="1">The sequence shown here is derived from an EMBL/GenBank/DDBJ whole genome shotgun (WGS) entry which is preliminary data.</text>
</comment>
<reference evidence="1 2" key="1">
    <citation type="submission" date="2019-06" db="EMBL/GenBank/DDBJ databases">
        <title>Sorghum-associated microbial communities from plants grown in Nebraska, USA.</title>
        <authorList>
            <person name="Schachtman D."/>
        </authorList>
    </citation>
    <scope>NUCLEOTIDE SEQUENCE [LARGE SCALE GENOMIC DNA]</scope>
    <source>
        <strain evidence="1 2">1209</strain>
    </source>
</reference>
<evidence type="ECO:0000313" key="2">
    <source>
        <dbReference type="Proteomes" id="UP000320811"/>
    </source>
</evidence>
<gene>
    <name evidence="1" type="ORF">FHW36_104287</name>
</gene>
<organism evidence="1 2">
    <name type="scientific">Chitinophaga polysaccharea</name>
    <dbReference type="NCBI Taxonomy" id="1293035"/>
    <lineage>
        <taxon>Bacteria</taxon>
        <taxon>Pseudomonadati</taxon>
        <taxon>Bacteroidota</taxon>
        <taxon>Chitinophagia</taxon>
        <taxon>Chitinophagales</taxon>
        <taxon>Chitinophagaceae</taxon>
        <taxon>Chitinophaga</taxon>
    </lineage>
</organism>
<accession>A0A561PR85</accession>
<dbReference type="Proteomes" id="UP000320811">
    <property type="component" value="Unassembled WGS sequence"/>
</dbReference>
<keyword evidence="2" id="KW-1185">Reference proteome</keyword>
<protein>
    <submittedName>
        <fullName evidence="1">Uncharacterized protein</fullName>
    </submittedName>
</protein>
<sequence>MRVLACFKYNKNAFKQILIQNIAFVFYIHAIKRKYLQQNCSEAA</sequence>